<evidence type="ECO:0000313" key="4">
    <source>
        <dbReference type="EMBL" id="NPT57137.1"/>
    </source>
</evidence>
<dbReference type="InterPro" id="IPR015943">
    <property type="entry name" value="WD40/YVTN_repeat-like_dom_sf"/>
</dbReference>
<dbReference type="InterPro" id="IPR028203">
    <property type="entry name" value="PSII_CF48-like_dom"/>
</dbReference>
<dbReference type="PANTHER" id="PTHR47199">
    <property type="entry name" value="PHOTOSYSTEM II STABILITY/ASSEMBLY FACTOR HCF136, CHLOROPLASTIC"/>
    <property type="match status" value="1"/>
</dbReference>
<dbReference type="GO" id="GO:0009523">
    <property type="term" value="C:photosystem II"/>
    <property type="evidence" value="ECO:0007669"/>
    <property type="project" value="UniProtKB-KW"/>
</dbReference>
<keyword evidence="4" id="KW-0378">Hydrolase</keyword>
<dbReference type="EMBL" id="WOEZ01000117">
    <property type="protein sequence ID" value="NPT57137.1"/>
    <property type="molecule type" value="Genomic_DNA"/>
</dbReference>
<keyword evidence="1" id="KW-0602">Photosynthesis</keyword>
<evidence type="ECO:0000259" key="3">
    <source>
        <dbReference type="Pfam" id="PF14870"/>
    </source>
</evidence>
<evidence type="ECO:0000256" key="1">
    <source>
        <dbReference type="ARBA" id="ARBA00022531"/>
    </source>
</evidence>
<evidence type="ECO:0000256" key="2">
    <source>
        <dbReference type="ARBA" id="ARBA00023276"/>
    </source>
</evidence>
<protein>
    <submittedName>
        <fullName evidence="4">Glycosyl hydrolase</fullName>
    </submittedName>
</protein>
<dbReference type="Gene3D" id="2.130.10.10">
    <property type="entry name" value="YVTN repeat-like/Quinoprotein amine dehydrogenase"/>
    <property type="match status" value="1"/>
</dbReference>
<feature type="domain" description="Photosynthesis system II assembly factor Ycf48/Hcf136-like" evidence="3">
    <location>
        <begin position="178"/>
        <end position="251"/>
    </location>
</feature>
<dbReference type="SUPFAM" id="SSF110296">
    <property type="entry name" value="Oligoxyloglucan reducing end-specific cellobiohydrolase"/>
    <property type="match status" value="1"/>
</dbReference>
<keyword evidence="2" id="KW-0604">Photosystem II</keyword>
<reference evidence="4 5" key="1">
    <citation type="submission" date="2019-11" db="EMBL/GenBank/DDBJ databases">
        <title>Metabolism of dissolved organic matter in forest soils.</title>
        <authorList>
            <person name="Cyle K.T."/>
            <person name="Wilhelm R.C."/>
            <person name="Martinez C.E."/>
        </authorList>
    </citation>
    <scope>NUCLEOTIDE SEQUENCE [LARGE SCALE GENOMIC DNA]</scope>
    <source>
        <strain evidence="4 5">5N</strain>
    </source>
</reference>
<accession>A0A972NSP4</accession>
<dbReference type="Proteomes" id="UP000655523">
    <property type="component" value="Unassembled WGS sequence"/>
</dbReference>
<feature type="domain" description="Photosynthesis system II assembly factor Ycf48/Hcf136-like" evidence="3">
    <location>
        <begin position="98"/>
        <end position="146"/>
    </location>
</feature>
<name>A0A972NSP4_9BURK</name>
<dbReference type="PANTHER" id="PTHR47199:SF2">
    <property type="entry name" value="PHOTOSYSTEM II STABILITY_ASSEMBLY FACTOR HCF136, CHLOROPLASTIC"/>
    <property type="match status" value="1"/>
</dbReference>
<dbReference type="GO" id="GO:0015979">
    <property type="term" value="P:photosynthesis"/>
    <property type="evidence" value="ECO:0007669"/>
    <property type="project" value="UniProtKB-KW"/>
</dbReference>
<sequence length="391" mass="42805">MDTETIDLSGHFHMRFLFACLSVAATFLCMAVEGHAAGSSLNNVFKDPLVTPADARPAATVNLSRQPTLALARVDEGTRERFVAAGLHGLILFSNDDGMHWRQAQVPVQSDLVSLSFISEKQGWAVGHDGVILHTGDGGETWKKQFDGELAHDALTSFYKARVAKGEKGLQPFLDEIELNTKSGATWPFLSVYFESQQIGYAVGSFGMIVKTVDGGKTWEPWLDHIDNDKFLNLNDIRKIGQDIYIAGEQGTVYRLDRKQQRFVGISPNYKGSFFHIVGNDRFLLAVGLNGTAFRSVDGGHSWEAVKTGVHTSLTSAALSVDDKVVVLTGEGGQVLCSIDDARSFSPFPVDKPMLFADVVASNGAWFVFAGFQGIERKEFRHKQNLTGGRT</sequence>
<dbReference type="Pfam" id="PF14870">
    <property type="entry name" value="PSII_BNR"/>
    <property type="match status" value="2"/>
</dbReference>
<proteinExistence type="predicted"/>
<organism evidence="4 5">
    <name type="scientific">Paraburkholderia elongata</name>
    <dbReference type="NCBI Taxonomy" id="2675747"/>
    <lineage>
        <taxon>Bacteria</taxon>
        <taxon>Pseudomonadati</taxon>
        <taxon>Pseudomonadota</taxon>
        <taxon>Betaproteobacteria</taxon>
        <taxon>Burkholderiales</taxon>
        <taxon>Burkholderiaceae</taxon>
        <taxon>Paraburkholderia</taxon>
    </lineage>
</organism>
<comment type="caution">
    <text evidence="4">The sequence shown here is derived from an EMBL/GenBank/DDBJ whole genome shotgun (WGS) entry which is preliminary data.</text>
</comment>
<dbReference type="AlphaFoldDB" id="A0A972NSP4"/>
<dbReference type="GO" id="GO:0016787">
    <property type="term" value="F:hydrolase activity"/>
    <property type="evidence" value="ECO:0007669"/>
    <property type="project" value="UniProtKB-KW"/>
</dbReference>
<dbReference type="RefSeq" id="WP_172167977.1">
    <property type="nucleotide sequence ID" value="NZ_WOEZ01000117.1"/>
</dbReference>
<evidence type="ECO:0000313" key="5">
    <source>
        <dbReference type="Proteomes" id="UP000655523"/>
    </source>
</evidence>
<gene>
    <name evidence="4" type="ORF">GNZ13_21790</name>
</gene>
<keyword evidence="5" id="KW-1185">Reference proteome</keyword>